<dbReference type="Proteomes" id="UP000199666">
    <property type="component" value="Unassembled WGS sequence"/>
</dbReference>
<reference evidence="5 6" key="1">
    <citation type="submission" date="2016-10" db="EMBL/GenBank/DDBJ databases">
        <authorList>
            <person name="de Groot N.N."/>
        </authorList>
    </citation>
    <scope>NUCLEOTIDE SEQUENCE [LARGE SCALE GENOMIC DNA]</scope>
    <source>
        <strain evidence="5 6">DSM 18684</strain>
    </source>
</reference>
<dbReference type="SUPFAM" id="SSF46689">
    <property type="entry name" value="Homeodomain-like"/>
    <property type="match status" value="2"/>
</dbReference>
<dbReference type="SUPFAM" id="SSF51215">
    <property type="entry name" value="Regulatory protein AraC"/>
    <property type="match status" value="1"/>
</dbReference>
<evidence type="ECO:0000256" key="1">
    <source>
        <dbReference type="ARBA" id="ARBA00023015"/>
    </source>
</evidence>
<evidence type="ECO:0000313" key="5">
    <source>
        <dbReference type="EMBL" id="SFH43144.1"/>
    </source>
</evidence>
<gene>
    <name evidence="5" type="ORF">SAMN04489864_11243</name>
</gene>
<dbReference type="Gene3D" id="2.60.120.280">
    <property type="entry name" value="Regulatory protein AraC"/>
    <property type="match status" value="1"/>
</dbReference>
<sequence>MNLFLNKDKSLNNQISIPEEIQNKVKNLPFKNLIYLTHVSQSLAKKANHTTDYVLIYCLSGTGECTTQKDNFQLKANQFILLSPNNTYQYQSDLDHTWKVFSVHFNGNMITELNKTFDLKKFSSPTDINFDGQLVDCWQEIFSSLLKGLTDENIAYANLCLYRFISFFLFPNPAQNTTQGGPGKEDQLDQSITFMKANVHKRLCVDEIAETFRYSPSHYSVLFKQKTGLSPIEYFIRIKIQRASELLTNSNLIVKEIAGEVGYDDPFYFTRIFKKVTGKTPKEYKGSYGSCQMGSTVHRMSDFNHSLVAS</sequence>
<evidence type="ECO:0000313" key="6">
    <source>
        <dbReference type="Proteomes" id="UP000199666"/>
    </source>
</evidence>
<dbReference type="GO" id="GO:0043565">
    <property type="term" value="F:sequence-specific DNA binding"/>
    <property type="evidence" value="ECO:0007669"/>
    <property type="project" value="InterPro"/>
</dbReference>
<dbReference type="GO" id="GO:0003700">
    <property type="term" value="F:DNA-binding transcription factor activity"/>
    <property type="evidence" value="ECO:0007669"/>
    <property type="project" value="InterPro"/>
</dbReference>
<evidence type="ECO:0000259" key="4">
    <source>
        <dbReference type="PROSITE" id="PS01124"/>
    </source>
</evidence>
<protein>
    <submittedName>
        <fullName evidence="5">AraC-type DNA-binding protein</fullName>
    </submittedName>
</protein>
<accession>A0A1I2ZZC8</accession>
<dbReference type="Gene3D" id="1.10.10.60">
    <property type="entry name" value="Homeodomain-like"/>
    <property type="match status" value="2"/>
</dbReference>
<dbReference type="InterPro" id="IPR020449">
    <property type="entry name" value="Tscrpt_reg_AraC-type_HTH"/>
</dbReference>
<dbReference type="AlphaFoldDB" id="A0A1I2ZZC8"/>
<evidence type="ECO:0000256" key="3">
    <source>
        <dbReference type="ARBA" id="ARBA00023163"/>
    </source>
</evidence>
<dbReference type="PANTHER" id="PTHR43280">
    <property type="entry name" value="ARAC-FAMILY TRANSCRIPTIONAL REGULATOR"/>
    <property type="match status" value="1"/>
</dbReference>
<keyword evidence="3" id="KW-0804">Transcription</keyword>
<dbReference type="PROSITE" id="PS01124">
    <property type="entry name" value="HTH_ARAC_FAMILY_2"/>
    <property type="match status" value="1"/>
</dbReference>
<name>A0A1I2ZZC8_9SPHI</name>
<evidence type="ECO:0000256" key="2">
    <source>
        <dbReference type="ARBA" id="ARBA00023125"/>
    </source>
</evidence>
<proteinExistence type="predicted"/>
<feature type="domain" description="HTH araC/xylS-type" evidence="4">
    <location>
        <begin position="189"/>
        <end position="287"/>
    </location>
</feature>
<dbReference type="InterPro" id="IPR018060">
    <property type="entry name" value="HTH_AraC"/>
</dbReference>
<dbReference type="Pfam" id="PF12833">
    <property type="entry name" value="HTH_18"/>
    <property type="match status" value="1"/>
</dbReference>
<dbReference type="SMART" id="SM00342">
    <property type="entry name" value="HTH_ARAC"/>
    <property type="match status" value="1"/>
</dbReference>
<dbReference type="InterPro" id="IPR003313">
    <property type="entry name" value="AraC-bd"/>
</dbReference>
<dbReference type="InterPro" id="IPR037923">
    <property type="entry name" value="HTH-like"/>
</dbReference>
<dbReference type="Pfam" id="PF02311">
    <property type="entry name" value="AraC_binding"/>
    <property type="match status" value="1"/>
</dbReference>
<dbReference type="PANTHER" id="PTHR43280:SF30">
    <property type="entry name" value="MMSAB OPERON REGULATORY PROTEIN"/>
    <property type="match status" value="1"/>
</dbReference>
<keyword evidence="1" id="KW-0805">Transcription regulation</keyword>
<keyword evidence="6" id="KW-1185">Reference proteome</keyword>
<dbReference type="PRINTS" id="PR00032">
    <property type="entry name" value="HTHARAC"/>
</dbReference>
<dbReference type="EMBL" id="FOPP01000012">
    <property type="protein sequence ID" value="SFH43144.1"/>
    <property type="molecule type" value="Genomic_DNA"/>
</dbReference>
<dbReference type="RefSeq" id="WP_090997207.1">
    <property type="nucleotide sequence ID" value="NZ_FOPP01000012.1"/>
</dbReference>
<keyword evidence="2 5" id="KW-0238">DNA-binding</keyword>
<dbReference type="OrthoDB" id="9782911at2"/>
<dbReference type="STRING" id="414048.SAMN04489864_11243"/>
<dbReference type="InterPro" id="IPR009057">
    <property type="entry name" value="Homeodomain-like_sf"/>
</dbReference>
<organism evidence="5 6">
    <name type="scientific">Pedobacter insulae</name>
    <dbReference type="NCBI Taxonomy" id="414048"/>
    <lineage>
        <taxon>Bacteria</taxon>
        <taxon>Pseudomonadati</taxon>
        <taxon>Bacteroidota</taxon>
        <taxon>Sphingobacteriia</taxon>
        <taxon>Sphingobacteriales</taxon>
        <taxon>Sphingobacteriaceae</taxon>
        <taxon>Pedobacter</taxon>
    </lineage>
</organism>